<feature type="transmembrane region" description="Helical" evidence="7">
    <location>
        <begin position="39"/>
        <end position="60"/>
    </location>
</feature>
<organism evidence="9 10">
    <name type="scientific">Halobacterium bonnevillei</name>
    <dbReference type="NCBI Taxonomy" id="2692200"/>
    <lineage>
        <taxon>Archaea</taxon>
        <taxon>Methanobacteriati</taxon>
        <taxon>Methanobacteriota</taxon>
        <taxon>Stenosarchaea group</taxon>
        <taxon>Halobacteria</taxon>
        <taxon>Halobacteriales</taxon>
        <taxon>Halobacteriaceae</taxon>
        <taxon>Halobacterium</taxon>
    </lineage>
</organism>
<dbReference type="RefSeq" id="WP_159525517.1">
    <property type="nucleotide sequence ID" value="NZ_WUUU01000021.1"/>
</dbReference>
<dbReference type="SMART" id="SM00388">
    <property type="entry name" value="HisKA"/>
    <property type="match status" value="1"/>
</dbReference>
<keyword evidence="7" id="KW-0812">Transmembrane</keyword>
<comment type="caution">
    <text evidence="9">The sequence shown here is derived from an EMBL/GenBank/DDBJ whole genome shotgun (WGS) entry which is preliminary data.</text>
</comment>
<feature type="transmembrane region" description="Helical" evidence="7">
    <location>
        <begin position="100"/>
        <end position="118"/>
    </location>
</feature>
<evidence type="ECO:0000259" key="8">
    <source>
        <dbReference type="PROSITE" id="PS50109"/>
    </source>
</evidence>
<feature type="transmembrane region" description="Helical" evidence="7">
    <location>
        <begin position="66"/>
        <end position="88"/>
    </location>
</feature>
<feature type="transmembrane region" description="Helical" evidence="7">
    <location>
        <begin position="204"/>
        <end position="223"/>
    </location>
</feature>
<dbReference type="Pfam" id="PF16927">
    <property type="entry name" value="HisKA_7TM"/>
    <property type="match status" value="1"/>
</dbReference>
<keyword evidence="7" id="KW-1133">Transmembrane helix</keyword>
<name>A0A6B0SHD5_9EURY</name>
<keyword evidence="5" id="KW-0902">Two-component regulatory system</keyword>
<keyword evidence="7" id="KW-0472">Membrane</keyword>
<dbReference type="InterPro" id="IPR003594">
    <property type="entry name" value="HATPase_dom"/>
</dbReference>
<dbReference type="Pfam" id="PF02518">
    <property type="entry name" value="HATPase_c"/>
    <property type="match status" value="1"/>
</dbReference>
<dbReference type="InterPro" id="IPR005467">
    <property type="entry name" value="His_kinase_dom"/>
</dbReference>
<dbReference type="Pfam" id="PF00512">
    <property type="entry name" value="HisKA"/>
    <property type="match status" value="1"/>
</dbReference>
<keyword evidence="10" id="KW-1185">Reference proteome</keyword>
<dbReference type="EMBL" id="WUUU01000021">
    <property type="protein sequence ID" value="MXR19956.1"/>
    <property type="molecule type" value="Genomic_DNA"/>
</dbReference>
<comment type="catalytic activity">
    <reaction evidence="1">
        <text>ATP + protein L-histidine = ADP + protein N-phospho-L-histidine.</text>
        <dbReference type="EC" id="2.7.13.3"/>
    </reaction>
</comment>
<proteinExistence type="predicted"/>
<dbReference type="InterPro" id="IPR036097">
    <property type="entry name" value="HisK_dim/P_sf"/>
</dbReference>
<evidence type="ECO:0000256" key="1">
    <source>
        <dbReference type="ARBA" id="ARBA00000085"/>
    </source>
</evidence>
<feature type="transmembrane region" description="Helical" evidence="7">
    <location>
        <begin position="6"/>
        <end position="27"/>
    </location>
</feature>
<gene>
    <name evidence="9" type="ORF">GRX66_04840</name>
</gene>
<dbReference type="PANTHER" id="PTHR43711">
    <property type="entry name" value="TWO-COMPONENT HISTIDINE KINASE"/>
    <property type="match status" value="1"/>
</dbReference>
<feature type="transmembrane region" description="Helical" evidence="7">
    <location>
        <begin position="144"/>
        <end position="165"/>
    </location>
</feature>
<evidence type="ECO:0000313" key="10">
    <source>
        <dbReference type="Proteomes" id="UP000471521"/>
    </source>
</evidence>
<dbReference type="PANTHER" id="PTHR43711:SF1">
    <property type="entry name" value="HISTIDINE KINASE 1"/>
    <property type="match status" value="1"/>
</dbReference>
<dbReference type="AlphaFoldDB" id="A0A6B0SHD5"/>
<dbReference type="SUPFAM" id="SSF55874">
    <property type="entry name" value="ATPase domain of HSP90 chaperone/DNA topoisomerase II/histidine kinase"/>
    <property type="match status" value="1"/>
</dbReference>
<feature type="region of interest" description="Disordered" evidence="6">
    <location>
        <begin position="454"/>
        <end position="473"/>
    </location>
</feature>
<evidence type="ECO:0000256" key="3">
    <source>
        <dbReference type="ARBA" id="ARBA00022679"/>
    </source>
</evidence>
<evidence type="ECO:0000256" key="2">
    <source>
        <dbReference type="ARBA" id="ARBA00012438"/>
    </source>
</evidence>
<feature type="transmembrane region" description="Helical" evidence="7">
    <location>
        <begin position="177"/>
        <end position="198"/>
    </location>
</feature>
<dbReference type="GO" id="GO:0000155">
    <property type="term" value="F:phosphorelay sensor kinase activity"/>
    <property type="evidence" value="ECO:0007669"/>
    <property type="project" value="InterPro"/>
</dbReference>
<feature type="domain" description="Histidine kinase" evidence="8">
    <location>
        <begin position="344"/>
        <end position="554"/>
    </location>
</feature>
<keyword evidence="4 9" id="KW-0418">Kinase</keyword>
<dbReference type="InterPro" id="IPR031621">
    <property type="entry name" value="HisKA_7TM"/>
</dbReference>
<dbReference type="OrthoDB" id="8127at2157"/>
<dbReference type="Proteomes" id="UP000471521">
    <property type="component" value="Unassembled WGS sequence"/>
</dbReference>
<evidence type="ECO:0000256" key="7">
    <source>
        <dbReference type="SAM" id="Phobius"/>
    </source>
</evidence>
<dbReference type="CDD" id="cd00082">
    <property type="entry name" value="HisKA"/>
    <property type="match status" value="1"/>
</dbReference>
<evidence type="ECO:0000256" key="5">
    <source>
        <dbReference type="ARBA" id="ARBA00023012"/>
    </source>
</evidence>
<dbReference type="PROSITE" id="PS50109">
    <property type="entry name" value="HIS_KIN"/>
    <property type="match status" value="1"/>
</dbReference>
<dbReference type="SMART" id="SM00387">
    <property type="entry name" value="HATPase_c"/>
    <property type="match status" value="1"/>
</dbReference>
<dbReference type="InterPro" id="IPR003661">
    <property type="entry name" value="HisK_dim/P_dom"/>
</dbReference>
<dbReference type="InterPro" id="IPR050736">
    <property type="entry name" value="Sensor_HK_Regulatory"/>
</dbReference>
<dbReference type="CDD" id="cd00075">
    <property type="entry name" value="HATPase"/>
    <property type="match status" value="1"/>
</dbReference>
<protein>
    <recommendedName>
        <fullName evidence="2">histidine kinase</fullName>
        <ecNumber evidence="2">2.7.13.3</ecNumber>
    </recommendedName>
</protein>
<sequence length="569" mass="61154">MTELLFASYVAVFGVSAAACFAGLTRVGHVEDPDTRRGLTALLIASGVWAAAQVGFLVLPSERLQVAVYAVGLVFGLATVGAWLYFCSAYTGRSLHRNSLLRRIAVGAYLAVVALKVTNPMHGLYFATQPATTPFPHLAVEHQVVHWLVMGLAYLLAGIGYFVLFEFLAKTGADTKPLLALVGVTGLPVLADVVGGSTTFLLEITYESVGVAAFAVGVLFVYLELFQRVQLAGDADDAVVFLTDDDHVRDANAEAVTLFPALAGATGRPLADVVPAAADALDSGEVLEREMGDDRRFLRVDTTPFTYGGTRVGRMVVVSDVTTEERHRREIERQNERLDRFASVVSHDLRNPLNVATGRLELEREQRDSEHLAAVARALDRMDDLITGVLLLAREGADIGDQTRLSLRALAEHAWDSVAADGSTLVVDDDVSFVGDEDRVVQVLENLFRNAVEHGSRTADSQAPRDAAERGRPDVTVRVGALPDASGFYVEDDGAGIPAPDRDDVFDVGWSSSESTGIGLAIIHTIADAHGWTIDVTEAVFDEDDQPGARFEIRDVELAENATPAADEA</sequence>
<reference evidence="9 10" key="1">
    <citation type="submission" date="2019-12" db="EMBL/GenBank/DDBJ databases">
        <title>Isolation and characterization of three novel carbon monoxide-oxidizing members of Halobacteria from salione crusts and soils.</title>
        <authorList>
            <person name="Myers M.R."/>
            <person name="King G.M."/>
        </authorList>
    </citation>
    <scope>NUCLEOTIDE SEQUENCE [LARGE SCALE GENOMIC DNA]</scope>
    <source>
        <strain evidence="9 10">PCN9</strain>
    </source>
</reference>
<keyword evidence="3" id="KW-0808">Transferase</keyword>
<dbReference type="Gene3D" id="1.10.287.130">
    <property type="match status" value="1"/>
</dbReference>
<dbReference type="Gene3D" id="3.30.565.10">
    <property type="entry name" value="Histidine kinase-like ATPase, C-terminal domain"/>
    <property type="match status" value="1"/>
</dbReference>
<evidence type="ECO:0000313" key="9">
    <source>
        <dbReference type="EMBL" id="MXR19956.1"/>
    </source>
</evidence>
<dbReference type="SUPFAM" id="SSF47384">
    <property type="entry name" value="Homodimeric domain of signal transducing histidine kinase"/>
    <property type="match status" value="1"/>
</dbReference>
<dbReference type="InterPro" id="IPR036890">
    <property type="entry name" value="HATPase_C_sf"/>
</dbReference>
<accession>A0A6B0SHD5</accession>
<evidence type="ECO:0000256" key="6">
    <source>
        <dbReference type="SAM" id="MobiDB-lite"/>
    </source>
</evidence>
<evidence type="ECO:0000256" key="4">
    <source>
        <dbReference type="ARBA" id="ARBA00022777"/>
    </source>
</evidence>
<dbReference type="EC" id="2.7.13.3" evidence="2"/>